<comment type="caution">
    <text evidence="9">The sequence shown here is derived from an EMBL/GenBank/DDBJ whole genome shotgun (WGS) entry which is preliminary data.</text>
</comment>
<evidence type="ECO:0000313" key="10">
    <source>
        <dbReference type="Proteomes" id="UP001223144"/>
    </source>
</evidence>
<evidence type="ECO:0000256" key="1">
    <source>
        <dbReference type="ARBA" id="ARBA00022485"/>
    </source>
</evidence>
<keyword evidence="5" id="KW-0408">Iron</keyword>
<dbReference type="Gene3D" id="3.30.413.10">
    <property type="entry name" value="Sulfite Reductase Hemoprotein, domain 1"/>
    <property type="match status" value="1"/>
</dbReference>
<accession>A0ABT6HWM7</accession>
<evidence type="ECO:0000256" key="4">
    <source>
        <dbReference type="ARBA" id="ARBA00023002"/>
    </source>
</evidence>
<dbReference type="Proteomes" id="UP001223144">
    <property type="component" value="Unassembled WGS sequence"/>
</dbReference>
<evidence type="ECO:0000313" key="9">
    <source>
        <dbReference type="EMBL" id="MDH2393102.1"/>
    </source>
</evidence>
<proteinExistence type="predicted"/>
<dbReference type="PANTHER" id="PTHR32439">
    <property type="entry name" value="FERREDOXIN--NITRITE REDUCTASE, CHLOROPLASTIC"/>
    <property type="match status" value="1"/>
</dbReference>
<dbReference type="SUPFAM" id="SSF55124">
    <property type="entry name" value="Nitrite/Sulfite reductase N-terminal domain-like"/>
    <property type="match status" value="1"/>
</dbReference>
<dbReference type="InterPro" id="IPR036136">
    <property type="entry name" value="Nit/Sulf_reduc_fer-like_dom_sf"/>
</dbReference>
<evidence type="ECO:0000256" key="5">
    <source>
        <dbReference type="ARBA" id="ARBA00023004"/>
    </source>
</evidence>
<dbReference type="Pfam" id="PF03460">
    <property type="entry name" value="NIR_SIR_ferr"/>
    <property type="match status" value="1"/>
</dbReference>
<organism evidence="9 10">
    <name type="scientific">Streptomyces chengmaiensis</name>
    <dbReference type="NCBI Taxonomy" id="3040919"/>
    <lineage>
        <taxon>Bacteria</taxon>
        <taxon>Bacillati</taxon>
        <taxon>Actinomycetota</taxon>
        <taxon>Actinomycetes</taxon>
        <taxon>Kitasatosporales</taxon>
        <taxon>Streptomycetaceae</taxon>
        <taxon>Streptomyces</taxon>
    </lineage>
</organism>
<dbReference type="PANTHER" id="PTHR32439:SF9">
    <property type="entry name" value="BLR3264 PROTEIN"/>
    <property type="match status" value="1"/>
</dbReference>
<evidence type="ECO:0000259" key="8">
    <source>
        <dbReference type="Pfam" id="PF03460"/>
    </source>
</evidence>
<gene>
    <name evidence="9" type="ORF">QCN29_30875</name>
</gene>
<dbReference type="InterPro" id="IPR051329">
    <property type="entry name" value="NIR_SIR_4Fe-4S"/>
</dbReference>
<feature type="region of interest" description="Disordered" evidence="7">
    <location>
        <begin position="1"/>
        <end position="27"/>
    </location>
</feature>
<dbReference type="Gene3D" id="3.90.480.10">
    <property type="entry name" value="Sulfite Reductase Hemoprotein,Domain 2"/>
    <property type="match status" value="1"/>
</dbReference>
<keyword evidence="1" id="KW-0004">4Fe-4S</keyword>
<dbReference type="InterPro" id="IPR005117">
    <property type="entry name" value="NiRdtase/SiRdtase_haem-b_fer"/>
</dbReference>
<feature type="compositionally biased region" description="Basic and acidic residues" evidence="7">
    <location>
        <begin position="16"/>
        <end position="26"/>
    </location>
</feature>
<reference evidence="9 10" key="1">
    <citation type="submission" date="2023-04" db="EMBL/GenBank/DDBJ databases">
        <title>Streptomyces chengmaiensis sp. nov. isolated from the stem of mangrove plant in Hainan.</title>
        <authorList>
            <person name="Huang X."/>
            <person name="Zhou S."/>
            <person name="Chu X."/>
            <person name="Xie Y."/>
            <person name="Lin Y."/>
        </authorList>
    </citation>
    <scope>NUCLEOTIDE SEQUENCE [LARGE SCALE GENOMIC DNA]</scope>
    <source>
        <strain evidence="9 10">HNM0663</strain>
    </source>
</reference>
<feature type="domain" description="Nitrite/Sulfite reductase ferredoxin-like" evidence="8">
    <location>
        <begin position="43"/>
        <end position="88"/>
    </location>
</feature>
<keyword evidence="2" id="KW-0349">Heme</keyword>
<name>A0ABT6HWM7_9ACTN</name>
<keyword evidence="6" id="KW-0411">Iron-sulfur</keyword>
<dbReference type="EMBL" id="JARWBG010000056">
    <property type="protein sequence ID" value="MDH2393102.1"/>
    <property type="molecule type" value="Genomic_DNA"/>
</dbReference>
<dbReference type="InterPro" id="IPR045854">
    <property type="entry name" value="NO2/SO3_Rdtase_4Fe4S_sf"/>
</dbReference>
<feature type="non-terminal residue" evidence="9">
    <location>
        <position position="232"/>
    </location>
</feature>
<evidence type="ECO:0000256" key="6">
    <source>
        <dbReference type="ARBA" id="ARBA00023014"/>
    </source>
</evidence>
<keyword evidence="10" id="KW-1185">Reference proteome</keyword>
<sequence length="232" mass="23556">MLAPMPTAPSAANRPYGDEPPPRDGADACPGALRLHSANDGALARVRVPAGLLTAAQADVLASAAERLGDARLDLTSRGNVQLRGLGAACGGELARLLDAAGLLPAPRHERVRNIVASPLTGLDGRGAYDVLPWVRELDSLLCASETATALSGRYLFACDDGRGDMTALDADVTILASSADGQRPECASSMRRAAATGHDGAACGPPQPESRAESGPAATAGQRAHAPEAPA</sequence>
<protein>
    <submittedName>
        <fullName evidence="9">Cobalamin biosynthesis protein CobG</fullName>
    </submittedName>
</protein>
<evidence type="ECO:0000256" key="3">
    <source>
        <dbReference type="ARBA" id="ARBA00022723"/>
    </source>
</evidence>
<evidence type="ECO:0000256" key="7">
    <source>
        <dbReference type="SAM" id="MobiDB-lite"/>
    </source>
</evidence>
<keyword evidence="3" id="KW-0479">Metal-binding</keyword>
<evidence type="ECO:0000256" key="2">
    <source>
        <dbReference type="ARBA" id="ARBA00022617"/>
    </source>
</evidence>
<feature type="region of interest" description="Disordered" evidence="7">
    <location>
        <begin position="180"/>
        <end position="232"/>
    </location>
</feature>
<keyword evidence="4" id="KW-0560">Oxidoreductase</keyword>